<evidence type="ECO:0000256" key="1">
    <source>
        <dbReference type="ARBA" id="ARBA00007358"/>
    </source>
</evidence>
<dbReference type="CDD" id="cd08170">
    <property type="entry name" value="GlyDH"/>
    <property type="match status" value="1"/>
</dbReference>
<feature type="domain" description="Alcohol dehydrogenase iron-type/glycerol dehydrogenase GldA" evidence="5">
    <location>
        <begin position="10"/>
        <end position="156"/>
    </location>
</feature>
<dbReference type="InterPro" id="IPR001670">
    <property type="entry name" value="ADH_Fe/GldA"/>
</dbReference>
<dbReference type="Gene3D" id="1.20.1090.10">
    <property type="entry name" value="Dehydroquinate synthase-like - alpha domain"/>
    <property type="match status" value="1"/>
</dbReference>
<dbReference type="GO" id="GO:0046872">
    <property type="term" value="F:metal ion binding"/>
    <property type="evidence" value="ECO:0007669"/>
    <property type="project" value="UniProtKB-KW"/>
</dbReference>
<dbReference type="NCBIfam" id="NF006941">
    <property type="entry name" value="PRK09423.1"/>
    <property type="match status" value="1"/>
</dbReference>
<dbReference type="Proteomes" id="UP000041254">
    <property type="component" value="Unassembled WGS sequence"/>
</dbReference>
<dbReference type="PROSITE" id="PS00913">
    <property type="entry name" value="ADH_IRON_1"/>
    <property type="match status" value="1"/>
</dbReference>
<name>A0A0G4EGJ5_VITBC</name>
<dbReference type="Pfam" id="PF00465">
    <property type="entry name" value="Fe-ADH"/>
    <property type="match status" value="1"/>
</dbReference>
<organism evidence="6 7">
    <name type="scientific">Vitrella brassicaformis (strain CCMP3155)</name>
    <dbReference type="NCBI Taxonomy" id="1169540"/>
    <lineage>
        <taxon>Eukaryota</taxon>
        <taxon>Sar</taxon>
        <taxon>Alveolata</taxon>
        <taxon>Colpodellida</taxon>
        <taxon>Vitrellaceae</taxon>
        <taxon>Vitrella</taxon>
    </lineage>
</organism>
<keyword evidence="7" id="KW-1185">Reference proteome</keyword>
<dbReference type="InParanoid" id="A0A0G4EGJ5"/>
<evidence type="ECO:0000313" key="6">
    <source>
        <dbReference type="EMBL" id="CEL94595.1"/>
    </source>
</evidence>
<proteinExistence type="inferred from homology"/>
<dbReference type="OMA" id="VFESYRF"/>
<gene>
    <name evidence="6" type="ORF">Vbra_11637</name>
</gene>
<dbReference type="STRING" id="1169540.A0A0G4EGJ5"/>
<protein>
    <recommendedName>
        <fullName evidence="5">Alcohol dehydrogenase iron-type/glycerol dehydrogenase GldA domain-containing protein</fullName>
    </recommendedName>
</protein>
<dbReference type="AlphaFoldDB" id="A0A0G4EGJ5"/>
<keyword evidence="2" id="KW-0479">Metal-binding</keyword>
<dbReference type="PANTHER" id="PTHR43616:SF5">
    <property type="entry name" value="GLYCEROL DEHYDROGENASE 1"/>
    <property type="match status" value="1"/>
</dbReference>
<sequence>MAQIITNIFPGRYIQGPDAFTTTLPEEIKRFGPRSMALLCPYSYKAILPSIEGPLTSSLDEFDAVAHRGECSDDEIARVMGLAREFQPDVLLAMGGGKALDTVKCVADKMGLPCIICPTMASTDAPCSGLSVVYTNDGTFKRVQFHRKSPDVVVVDSRVVSRSPVRMIVAGMGDALATWFEAESCRAKQAPNATNSGRPGSWAAYSLARLCYETVLEYGIEAKSAVESQSVNYALERIIEANTLLSGLGFECCGCAAAHAIHDGLTLLPEAHSYVHGEKVTIGLLASLFLTHKDKKTVEEIYSFCEAVGLPTVLGDIGLGEVTEEELLVVASRCLEPSSPMLNEPHTHIDADAIVKAMREADRYGRARRDGQLKGGPDDSAN</sequence>
<dbReference type="VEuPathDB" id="CryptoDB:Vbra_11637"/>
<reference evidence="6 7" key="1">
    <citation type="submission" date="2014-11" db="EMBL/GenBank/DDBJ databases">
        <authorList>
            <person name="Zhu J."/>
            <person name="Qi W."/>
            <person name="Song R."/>
        </authorList>
    </citation>
    <scope>NUCLEOTIDE SEQUENCE [LARGE SCALE GENOMIC DNA]</scope>
</reference>
<dbReference type="PANTHER" id="PTHR43616">
    <property type="entry name" value="GLYCEROL DEHYDROGENASE"/>
    <property type="match status" value="1"/>
</dbReference>
<evidence type="ECO:0000256" key="2">
    <source>
        <dbReference type="ARBA" id="ARBA00022723"/>
    </source>
</evidence>
<dbReference type="InterPro" id="IPR018211">
    <property type="entry name" value="ADH_Fe_CS"/>
</dbReference>
<dbReference type="PIRSF" id="PIRSF000112">
    <property type="entry name" value="Glycerol_dehydrogenase"/>
    <property type="match status" value="1"/>
</dbReference>
<evidence type="ECO:0000259" key="5">
    <source>
        <dbReference type="Pfam" id="PF00465"/>
    </source>
</evidence>
<dbReference type="InterPro" id="IPR016205">
    <property type="entry name" value="Glycerol_DH"/>
</dbReference>
<comment type="similarity">
    <text evidence="1">Belongs to the iron-containing alcohol dehydrogenase family.</text>
</comment>
<dbReference type="GO" id="GO:0016614">
    <property type="term" value="F:oxidoreductase activity, acting on CH-OH group of donors"/>
    <property type="evidence" value="ECO:0007669"/>
    <property type="project" value="InterPro"/>
</dbReference>
<accession>A0A0G4EGJ5</accession>
<dbReference type="SUPFAM" id="SSF56796">
    <property type="entry name" value="Dehydroquinate synthase-like"/>
    <property type="match status" value="1"/>
</dbReference>
<evidence type="ECO:0000256" key="4">
    <source>
        <dbReference type="ARBA" id="ARBA00023027"/>
    </source>
</evidence>
<dbReference type="GO" id="GO:0005829">
    <property type="term" value="C:cytosol"/>
    <property type="evidence" value="ECO:0007669"/>
    <property type="project" value="TreeGrafter"/>
</dbReference>
<evidence type="ECO:0000256" key="3">
    <source>
        <dbReference type="ARBA" id="ARBA00023002"/>
    </source>
</evidence>
<evidence type="ECO:0000313" key="7">
    <source>
        <dbReference type="Proteomes" id="UP000041254"/>
    </source>
</evidence>
<dbReference type="OrthoDB" id="448646at2759"/>
<dbReference type="PhylomeDB" id="A0A0G4EGJ5"/>
<keyword evidence="4" id="KW-0520">NAD</keyword>
<dbReference type="Gene3D" id="3.40.50.1970">
    <property type="match status" value="1"/>
</dbReference>
<keyword evidence="3" id="KW-0560">Oxidoreductase</keyword>
<dbReference type="EMBL" id="CDMY01000223">
    <property type="protein sequence ID" value="CEL94595.1"/>
    <property type="molecule type" value="Genomic_DNA"/>
</dbReference>